<keyword evidence="1" id="KW-0862">Zinc</keyword>
<name>A0A369KUI6_9BACT</name>
<feature type="active site" evidence="1">
    <location>
        <position position="158"/>
    </location>
</feature>
<feature type="binding site" evidence="1">
    <location>
        <position position="161"/>
    </location>
    <ligand>
        <name>Zn(2+)</name>
        <dbReference type="ChEBI" id="CHEBI:29105"/>
        <note>catalytic</note>
    </ligand>
</feature>
<feature type="domain" description="Peptidase M12A" evidence="3">
    <location>
        <begin position="55"/>
        <end position="286"/>
    </location>
</feature>
<dbReference type="EMBL" id="QOVW01000003">
    <property type="protein sequence ID" value="RDB37272.1"/>
    <property type="molecule type" value="Genomic_DNA"/>
</dbReference>
<keyword evidence="1" id="KW-0479">Metal-binding</keyword>
<dbReference type="AlphaFoldDB" id="A0A369KUI6"/>
<feature type="signal peptide" evidence="2">
    <location>
        <begin position="1"/>
        <end position="23"/>
    </location>
</feature>
<comment type="caution">
    <text evidence="1">Lacks conserved residue(s) required for the propagation of feature annotation.</text>
</comment>
<dbReference type="InterPro" id="IPR001506">
    <property type="entry name" value="Peptidase_M12A"/>
</dbReference>
<comment type="caution">
    <text evidence="4">The sequence shown here is derived from an EMBL/GenBank/DDBJ whole genome shotgun (WGS) entry which is preliminary data.</text>
</comment>
<dbReference type="GO" id="GO:0008270">
    <property type="term" value="F:zinc ion binding"/>
    <property type="evidence" value="ECO:0007669"/>
    <property type="project" value="UniProtKB-UniRule"/>
</dbReference>
<dbReference type="Proteomes" id="UP000253934">
    <property type="component" value="Unassembled WGS sequence"/>
</dbReference>
<protein>
    <recommendedName>
        <fullName evidence="3">Peptidase M12A domain-containing protein</fullName>
    </recommendedName>
</protein>
<keyword evidence="1" id="KW-0645">Protease</keyword>
<feature type="binding site" evidence="1">
    <location>
        <position position="167"/>
    </location>
    <ligand>
        <name>Zn(2+)</name>
        <dbReference type="ChEBI" id="CHEBI:29105"/>
        <note>catalytic</note>
    </ligand>
</feature>
<dbReference type="PRINTS" id="PR00480">
    <property type="entry name" value="ASTACIN"/>
</dbReference>
<dbReference type="Pfam" id="PF01400">
    <property type="entry name" value="Astacin"/>
    <property type="match status" value="1"/>
</dbReference>
<dbReference type="GO" id="GO:0004222">
    <property type="term" value="F:metalloendopeptidase activity"/>
    <property type="evidence" value="ECO:0007669"/>
    <property type="project" value="UniProtKB-UniRule"/>
</dbReference>
<proteinExistence type="predicted"/>
<dbReference type="InterPro" id="IPR024079">
    <property type="entry name" value="MetalloPept_cat_dom_sf"/>
</dbReference>
<dbReference type="PROSITE" id="PS51864">
    <property type="entry name" value="ASTACIN"/>
    <property type="match status" value="1"/>
</dbReference>
<keyword evidence="1" id="KW-0378">Hydrolase</keyword>
<evidence type="ECO:0000256" key="2">
    <source>
        <dbReference type="SAM" id="SignalP"/>
    </source>
</evidence>
<keyword evidence="1" id="KW-0482">Metalloprotease</keyword>
<dbReference type="PANTHER" id="PTHR10127">
    <property type="entry name" value="DISCOIDIN, CUB, EGF, LAMININ , AND ZINC METALLOPROTEASE DOMAIN CONTAINING"/>
    <property type="match status" value="1"/>
</dbReference>
<organism evidence="4 5">
    <name type="scientific">Spirobacillus cienkowskii</name>
    <dbReference type="NCBI Taxonomy" id="495820"/>
    <lineage>
        <taxon>Bacteria</taxon>
        <taxon>Pseudomonadati</taxon>
        <taxon>Bdellovibrionota</taxon>
        <taxon>Oligoflexia</taxon>
        <taxon>Silvanigrellales</taxon>
        <taxon>Spirobacillus</taxon>
    </lineage>
</organism>
<dbReference type="PANTHER" id="PTHR10127:SF850">
    <property type="entry name" value="METALLOENDOPEPTIDASE"/>
    <property type="match status" value="1"/>
</dbReference>
<dbReference type="Gene3D" id="3.40.390.10">
    <property type="entry name" value="Collagenase (Catalytic Domain)"/>
    <property type="match status" value="1"/>
</dbReference>
<sequence length="364" mass="42051">MKVKFRVLLVAFLGFQTISIAKSAEMNKNVMKNFYLNIFENDMLLPPVSGKDSLSAPVPQTALWPDGRVYYKFEPEHYLPEEKKVIRESMKYLESIARVKFVEGAGPDNYFIRVVKHDGSGKEYWCSAHVGKLKVSNDWKQILTLGSKCIDKSIILHELLHVLGMHHEQTRHDRDNNIKLLNENFSGGKLHENHNYTRYEDVGSSRFTSYDFDSIMHYHGFSGSNNNLPVLLPTRCYNSYKANPKAYEFYNVQNLQGCDELKKISVWKNDLSEGDKMSLAKMYGPAKFVLPNGHQEVLNACIKENKQSPWLVSVDENTMVHTYYSYKPRDSESCSLTYFMYVKSPEGNWTKTETEEGIIYKQNL</sequence>
<feature type="binding site" evidence="1">
    <location>
        <position position="157"/>
    </location>
    <ligand>
        <name>Zn(2+)</name>
        <dbReference type="ChEBI" id="CHEBI:29105"/>
        <note>catalytic</note>
    </ligand>
</feature>
<reference evidence="4" key="1">
    <citation type="submission" date="2018-04" db="EMBL/GenBank/DDBJ databases">
        <title>Draft genome sequence of the Candidatus Spirobacillus cienkowskii, a pathogen of freshwater Daphnia species, reconstructed from hemolymph metagenomic reads.</title>
        <authorList>
            <person name="Bresciani L."/>
            <person name="Lemos L.N."/>
            <person name="Wale N."/>
            <person name="Lin J.Y."/>
            <person name="Fernandes G.R."/>
            <person name="Duffy M.A."/>
            <person name="Rodrigues J.M."/>
        </authorList>
    </citation>
    <scope>NUCLEOTIDE SEQUENCE [LARGE SCALE GENOMIC DNA]</scope>
    <source>
        <strain evidence="4">Binning01</strain>
    </source>
</reference>
<keyword evidence="2" id="KW-0732">Signal</keyword>
<accession>A0A369KUI6</accession>
<feature type="chain" id="PRO_5016818235" description="Peptidase M12A domain-containing protein" evidence="2">
    <location>
        <begin position="24"/>
        <end position="364"/>
    </location>
</feature>
<evidence type="ECO:0000313" key="5">
    <source>
        <dbReference type="Proteomes" id="UP000253934"/>
    </source>
</evidence>
<dbReference type="GO" id="GO:0006508">
    <property type="term" value="P:proteolysis"/>
    <property type="evidence" value="ECO:0007669"/>
    <property type="project" value="UniProtKB-KW"/>
</dbReference>
<dbReference type="InterPro" id="IPR006026">
    <property type="entry name" value="Peptidase_Metallo"/>
</dbReference>
<comment type="cofactor">
    <cofactor evidence="1">
        <name>Zn(2+)</name>
        <dbReference type="ChEBI" id="CHEBI:29105"/>
    </cofactor>
    <text evidence="1">Binds 1 zinc ion per subunit.</text>
</comment>
<gene>
    <name evidence="4" type="ORF">DCC88_00780</name>
</gene>
<keyword evidence="5" id="KW-1185">Reference proteome</keyword>
<evidence type="ECO:0000313" key="4">
    <source>
        <dbReference type="EMBL" id="RDB37272.1"/>
    </source>
</evidence>
<dbReference type="SUPFAM" id="SSF55486">
    <property type="entry name" value="Metalloproteases ('zincins'), catalytic domain"/>
    <property type="match status" value="1"/>
</dbReference>
<evidence type="ECO:0000256" key="1">
    <source>
        <dbReference type="PROSITE-ProRule" id="PRU01211"/>
    </source>
</evidence>
<dbReference type="SMART" id="SM00235">
    <property type="entry name" value="ZnMc"/>
    <property type="match status" value="1"/>
</dbReference>
<evidence type="ECO:0000259" key="3">
    <source>
        <dbReference type="PROSITE" id="PS51864"/>
    </source>
</evidence>